<keyword evidence="3 8" id="KW-0812">Transmembrane</keyword>
<dbReference type="AlphaFoldDB" id="A0A9P0CUW9"/>
<evidence type="ECO:0000256" key="6">
    <source>
        <dbReference type="ARBA" id="ARBA00023170"/>
    </source>
</evidence>
<sequence>MNGTMSGYWSELITRNLDVFVTGIITPSSAIGYFETSVFALQDSTHFTVPYIVKEENRLNFFGIFDKYIWIALTSSLLLLIVFYITVTKLLKFENKYTKTHLIVTMFQLQMDGSPIWKPRSDSVKLITVIFLYLFLILNTCFKGKLFNSRVSDNINQEYETLEDIVNKKLKVGIHDVAKNILNSSENVFEKYIVKNGESCGIDLYCLNRTAFQKDFATIKFKSTVEYLLPRLYVDENGLPLINTIDTFTHLYLYFHFFFRKGHPLFETFNRELIHLHQHGLISKILHDFQRNNTFAMVLAKRRDILKFSSVALIELKSIFQIYLVCILVSFVVFCLEMIQSRKSYFIH</sequence>
<dbReference type="EMBL" id="OV651814">
    <property type="protein sequence ID" value="CAH1106988.1"/>
    <property type="molecule type" value="Genomic_DNA"/>
</dbReference>
<keyword evidence="4 8" id="KW-1133">Transmembrane helix</keyword>
<evidence type="ECO:0000256" key="3">
    <source>
        <dbReference type="ARBA" id="ARBA00022692"/>
    </source>
</evidence>
<dbReference type="Proteomes" id="UP001153636">
    <property type="component" value="Chromosome 2"/>
</dbReference>
<dbReference type="GO" id="GO:0005886">
    <property type="term" value="C:plasma membrane"/>
    <property type="evidence" value="ECO:0007669"/>
    <property type="project" value="UniProtKB-SubCell"/>
</dbReference>
<keyword evidence="10" id="KW-1185">Reference proteome</keyword>
<dbReference type="PANTHER" id="PTHR42643">
    <property type="entry name" value="IONOTROPIC RECEPTOR 20A-RELATED"/>
    <property type="match status" value="1"/>
</dbReference>
<dbReference type="InterPro" id="IPR052192">
    <property type="entry name" value="Insect_Ionotropic_Sensory_Rcpt"/>
</dbReference>
<keyword evidence="7" id="KW-0325">Glycoprotein</keyword>
<name>A0A9P0CUW9_9CUCU</name>
<evidence type="ECO:0000313" key="10">
    <source>
        <dbReference type="Proteomes" id="UP001153636"/>
    </source>
</evidence>
<accession>A0A9P0CUW9</accession>
<proteinExistence type="predicted"/>
<organism evidence="9 10">
    <name type="scientific">Psylliodes chrysocephalus</name>
    <dbReference type="NCBI Taxonomy" id="3402493"/>
    <lineage>
        <taxon>Eukaryota</taxon>
        <taxon>Metazoa</taxon>
        <taxon>Ecdysozoa</taxon>
        <taxon>Arthropoda</taxon>
        <taxon>Hexapoda</taxon>
        <taxon>Insecta</taxon>
        <taxon>Pterygota</taxon>
        <taxon>Neoptera</taxon>
        <taxon>Endopterygota</taxon>
        <taxon>Coleoptera</taxon>
        <taxon>Polyphaga</taxon>
        <taxon>Cucujiformia</taxon>
        <taxon>Chrysomeloidea</taxon>
        <taxon>Chrysomelidae</taxon>
        <taxon>Galerucinae</taxon>
        <taxon>Alticini</taxon>
        <taxon>Psylliodes</taxon>
    </lineage>
</organism>
<feature type="transmembrane region" description="Helical" evidence="8">
    <location>
        <begin position="320"/>
        <end position="339"/>
    </location>
</feature>
<keyword evidence="5 8" id="KW-0472">Membrane</keyword>
<comment type="subcellular location">
    <subcellularLocation>
        <location evidence="1">Cell membrane</location>
        <topology evidence="1">Multi-pass membrane protein</topology>
    </subcellularLocation>
</comment>
<protein>
    <recommendedName>
        <fullName evidence="11">Ionotropic receptor</fullName>
    </recommendedName>
</protein>
<evidence type="ECO:0000313" key="9">
    <source>
        <dbReference type="EMBL" id="CAH1106988.1"/>
    </source>
</evidence>
<keyword evidence="6" id="KW-0675">Receptor</keyword>
<dbReference type="Gene3D" id="1.10.287.70">
    <property type="match status" value="1"/>
</dbReference>
<reference evidence="9" key="1">
    <citation type="submission" date="2022-01" db="EMBL/GenBank/DDBJ databases">
        <authorList>
            <person name="King R."/>
        </authorList>
    </citation>
    <scope>NUCLEOTIDE SEQUENCE</scope>
</reference>
<evidence type="ECO:0000256" key="4">
    <source>
        <dbReference type="ARBA" id="ARBA00022989"/>
    </source>
</evidence>
<feature type="transmembrane region" description="Helical" evidence="8">
    <location>
        <begin position="126"/>
        <end position="147"/>
    </location>
</feature>
<evidence type="ECO:0000256" key="2">
    <source>
        <dbReference type="ARBA" id="ARBA00022475"/>
    </source>
</evidence>
<dbReference type="SUPFAM" id="SSF53850">
    <property type="entry name" value="Periplasmic binding protein-like II"/>
    <property type="match status" value="1"/>
</dbReference>
<gene>
    <name evidence="9" type="ORF">PSYICH_LOCUS6928</name>
</gene>
<evidence type="ECO:0008006" key="11">
    <source>
        <dbReference type="Google" id="ProtNLM"/>
    </source>
</evidence>
<keyword evidence="2" id="KW-1003">Cell membrane</keyword>
<dbReference type="OrthoDB" id="6430908at2759"/>
<dbReference type="PANTHER" id="PTHR42643:SF24">
    <property type="entry name" value="IONOTROPIC RECEPTOR 60A"/>
    <property type="match status" value="1"/>
</dbReference>
<evidence type="ECO:0000256" key="8">
    <source>
        <dbReference type="SAM" id="Phobius"/>
    </source>
</evidence>
<evidence type="ECO:0000256" key="5">
    <source>
        <dbReference type="ARBA" id="ARBA00023136"/>
    </source>
</evidence>
<evidence type="ECO:0000256" key="7">
    <source>
        <dbReference type="ARBA" id="ARBA00023180"/>
    </source>
</evidence>
<evidence type="ECO:0000256" key="1">
    <source>
        <dbReference type="ARBA" id="ARBA00004651"/>
    </source>
</evidence>
<feature type="transmembrane region" description="Helical" evidence="8">
    <location>
        <begin position="68"/>
        <end position="87"/>
    </location>
</feature>